<organism evidence="2 3">
    <name type="scientific">Candidatus Saccharicenans subterraneus</name>
    <dbReference type="NCBI Taxonomy" id="2508984"/>
    <lineage>
        <taxon>Bacteria</taxon>
        <taxon>Candidatus Aminicenantota</taxon>
        <taxon>Candidatus Aminicenantia</taxon>
        <taxon>Candidatus Aminicenantales</taxon>
        <taxon>Candidatus Saccharicenantaceae</taxon>
        <taxon>Candidatus Saccharicenans</taxon>
    </lineage>
</organism>
<dbReference type="EMBL" id="QUAH01000001">
    <property type="protein sequence ID" value="RFT16954.1"/>
    <property type="molecule type" value="Genomic_DNA"/>
</dbReference>
<reference evidence="2 3" key="1">
    <citation type="submission" date="2018-08" db="EMBL/GenBank/DDBJ databases">
        <title>Genome analysis of the thermophilic bacterium of the candidate phylum Aminicenantes from deep subsurface aquifer revealed its physiology and ecological role.</title>
        <authorList>
            <person name="Kadnikov V.V."/>
            <person name="Mardanov A.V."/>
            <person name="Beletsky A.V."/>
            <person name="Karnachuk O.V."/>
            <person name="Ravin N.V."/>
        </authorList>
    </citation>
    <scope>NUCLEOTIDE SEQUENCE [LARGE SCALE GENOMIC DNA]</scope>
    <source>
        <strain evidence="2">BY38</strain>
    </source>
</reference>
<evidence type="ECO:0000313" key="3">
    <source>
        <dbReference type="Proteomes" id="UP000257323"/>
    </source>
</evidence>
<comment type="caution">
    <text evidence="2">The sequence shown here is derived from an EMBL/GenBank/DDBJ whole genome shotgun (WGS) entry which is preliminary data.</text>
</comment>
<accession>A0A3E2BQG8</accession>
<gene>
    <name evidence="2" type="ORF">OP8BY_0896</name>
</gene>
<evidence type="ECO:0000313" key="2">
    <source>
        <dbReference type="EMBL" id="RFT16954.1"/>
    </source>
</evidence>
<evidence type="ECO:0000256" key="1">
    <source>
        <dbReference type="SAM" id="MobiDB-lite"/>
    </source>
</evidence>
<dbReference type="AlphaFoldDB" id="A0A3E2BQG8"/>
<dbReference type="Proteomes" id="UP000257323">
    <property type="component" value="Unassembled WGS sequence"/>
</dbReference>
<name>A0A3E2BQG8_9BACT</name>
<feature type="region of interest" description="Disordered" evidence="1">
    <location>
        <begin position="164"/>
        <end position="192"/>
    </location>
</feature>
<protein>
    <submittedName>
        <fullName evidence="2">Uncharacterized protein</fullName>
    </submittedName>
</protein>
<proteinExistence type="predicted"/>
<sequence length="213" mass="24825">MSEDWSRRQDYYQQIARAFLKHQPAIFFIPPRDLELISEWEKLGLPLEVIIEGIDRTFARRLAGRRKKNIYSLSQCEKEILKAYAQRQERLVGQQAPQAPDTAGKATRVLQEVLSCLETLPPELSEVRRILEEARAALQATPPEEARLEALDEELDRALWDLTPEPERQQSLASARQDYPGRTDSQLEEIGQTRVARERRQKLRLPRLALFYY</sequence>